<keyword evidence="4" id="KW-1185">Reference proteome</keyword>
<keyword evidence="2" id="KW-0732">Signal</keyword>
<protein>
    <recommendedName>
        <fullName evidence="5">Secreted protein</fullName>
    </recommendedName>
</protein>
<organism evidence="3 4">
    <name type="scientific">Streptomyces erythrochromogenes</name>
    <dbReference type="NCBI Taxonomy" id="285574"/>
    <lineage>
        <taxon>Bacteria</taxon>
        <taxon>Bacillati</taxon>
        <taxon>Actinomycetota</taxon>
        <taxon>Actinomycetes</taxon>
        <taxon>Kitasatosporales</taxon>
        <taxon>Streptomycetaceae</taxon>
        <taxon>Streptomyces</taxon>
    </lineage>
</organism>
<feature type="compositionally biased region" description="Low complexity" evidence="1">
    <location>
        <begin position="25"/>
        <end position="51"/>
    </location>
</feature>
<accession>A0ABZ1QE35</accession>
<dbReference type="Proteomes" id="UP001432312">
    <property type="component" value="Chromosome"/>
</dbReference>
<feature type="region of interest" description="Disordered" evidence="1">
    <location>
        <begin position="24"/>
        <end position="90"/>
    </location>
</feature>
<gene>
    <name evidence="3" type="ORF">OHA91_21655</name>
</gene>
<evidence type="ECO:0000313" key="4">
    <source>
        <dbReference type="Proteomes" id="UP001432312"/>
    </source>
</evidence>
<dbReference type="RefSeq" id="WP_266500398.1">
    <property type="nucleotide sequence ID" value="NZ_CP108036.1"/>
</dbReference>
<evidence type="ECO:0000256" key="2">
    <source>
        <dbReference type="SAM" id="SignalP"/>
    </source>
</evidence>
<name>A0ABZ1QE35_9ACTN</name>
<dbReference type="EMBL" id="CP108036">
    <property type="protein sequence ID" value="WUN80899.1"/>
    <property type="molecule type" value="Genomic_DNA"/>
</dbReference>
<evidence type="ECO:0000256" key="1">
    <source>
        <dbReference type="SAM" id="MobiDB-lite"/>
    </source>
</evidence>
<reference evidence="3" key="1">
    <citation type="submission" date="2022-10" db="EMBL/GenBank/DDBJ databases">
        <title>The complete genomes of actinobacterial strains from the NBC collection.</title>
        <authorList>
            <person name="Joergensen T.S."/>
            <person name="Alvarez Arevalo M."/>
            <person name="Sterndorff E.B."/>
            <person name="Faurdal D."/>
            <person name="Vuksanovic O."/>
            <person name="Mourched A.-S."/>
            <person name="Charusanti P."/>
            <person name="Shaw S."/>
            <person name="Blin K."/>
            <person name="Weber T."/>
        </authorList>
    </citation>
    <scope>NUCLEOTIDE SEQUENCE</scope>
    <source>
        <strain evidence="3">NBC_00303</strain>
    </source>
</reference>
<dbReference type="GeneID" id="95498697"/>
<proteinExistence type="predicted"/>
<feature type="compositionally biased region" description="Basic and acidic residues" evidence="1">
    <location>
        <begin position="52"/>
        <end position="69"/>
    </location>
</feature>
<evidence type="ECO:0008006" key="5">
    <source>
        <dbReference type="Google" id="ProtNLM"/>
    </source>
</evidence>
<evidence type="ECO:0000313" key="3">
    <source>
        <dbReference type="EMBL" id="WUN80899.1"/>
    </source>
</evidence>
<dbReference type="PROSITE" id="PS51257">
    <property type="entry name" value="PROKAR_LIPOPROTEIN"/>
    <property type="match status" value="1"/>
</dbReference>
<sequence>MNRSLIMSTAAVVTGLTLFATACANDSSNGEDGSASGSSSGGSNSTSGAGADADRAVKMRQCLREHGIDVPDPEPGQDPRGMTLGGGADPQKMQEAMKACGMQGPGSGKEPTQEEKDRELTWIRCMRENGVALKDPEYQGGARSAVEIPKGQEKAFEEAQKKCEAAR</sequence>
<feature type="signal peptide" evidence="2">
    <location>
        <begin position="1"/>
        <end position="24"/>
    </location>
</feature>
<feature type="chain" id="PRO_5045820489" description="Secreted protein" evidence="2">
    <location>
        <begin position="25"/>
        <end position="167"/>
    </location>
</feature>